<dbReference type="PIRSF" id="PIRSF017393">
    <property type="entry name" value="MTase_SAV2177"/>
    <property type="match status" value="1"/>
</dbReference>
<proteinExistence type="predicted"/>
<evidence type="ECO:0000313" key="2">
    <source>
        <dbReference type="Proteomes" id="UP000272400"/>
    </source>
</evidence>
<sequence length="265" mass="28248">MTAGVYTWNMSDPNDGDGAGTVSQAGIYTALQGGADTYVDEREAAAIIRRAASNAAQLATENRAWVMRAVRYIVGHQGVRQILDLGCGKPQRTNVHQVAQAIDPEARVVYVDNDVPTTGRALLEAPGTIYHHADIADVEEVLAVAATHLDLCQPTALLLGSVMHVVPVDDPAGLIRRYVQALPSGSLLALSHVSNEGGATPAQQEVIRKAYAGRLWVRTFEAIHDLFGGLELVTPGLVDVWSWPHITEVGIPEGGLRVVGGIARI</sequence>
<dbReference type="GO" id="GO:0032259">
    <property type="term" value="P:methylation"/>
    <property type="evidence" value="ECO:0007669"/>
    <property type="project" value="UniProtKB-KW"/>
</dbReference>
<accession>A0A3N1DAM2</accession>
<dbReference type="Proteomes" id="UP000272400">
    <property type="component" value="Unassembled WGS sequence"/>
</dbReference>
<keyword evidence="1" id="KW-0808">Transferase</keyword>
<evidence type="ECO:0000313" key="1">
    <source>
        <dbReference type="EMBL" id="ROO90581.1"/>
    </source>
</evidence>
<organism evidence="1 2">
    <name type="scientific">Actinocorallia herbida</name>
    <dbReference type="NCBI Taxonomy" id="58109"/>
    <lineage>
        <taxon>Bacteria</taxon>
        <taxon>Bacillati</taxon>
        <taxon>Actinomycetota</taxon>
        <taxon>Actinomycetes</taxon>
        <taxon>Streptosporangiales</taxon>
        <taxon>Thermomonosporaceae</taxon>
        <taxon>Actinocorallia</taxon>
    </lineage>
</organism>
<dbReference type="InterPro" id="IPR029063">
    <property type="entry name" value="SAM-dependent_MTases_sf"/>
</dbReference>
<dbReference type="AlphaFoldDB" id="A0A3N1DAM2"/>
<comment type="caution">
    <text evidence="1">The sequence shown here is derived from an EMBL/GenBank/DDBJ whole genome shotgun (WGS) entry which is preliminary data.</text>
</comment>
<dbReference type="EMBL" id="RJKE01000001">
    <property type="protein sequence ID" value="ROO90581.1"/>
    <property type="molecule type" value="Genomic_DNA"/>
</dbReference>
<keyword evidence="2" id="KW-1185">Reference proteome</keyword>
<name>A0A3N1DAM2_9ACTN</name>
<reference evidence="1 2" key="1">
    <citation type="submission" date="2018-11" db="EMBL/GenBank/DDBJ databases">
        <title>Sequencing the genomes of 1000 actinobacteria strains.</title>
        <authorList>
            <person name="Klenk H.-P."/>
        </authorList>
    </citation>
    <scope>NUCLEOTIDE SEQUENCE [LARGE SCALE GENOMIC DNA]</scope>
    <source>
        <strain evidence="1 2">DSM 44254</strain>
    </source>
</reference>
<dbReference type="OrthoDB" id="4323984at2"/>
<dbReference type="GO" id="GO:0008168">
    <property type="term" value="F:methyltransferase activity"/>
    <property type="evidence" value="ECO:0007669"/>
    <property type="project" value="UniProtKB-KW"/>
</dbReference>
<protein>
    <submittedName>
        <fullName evidence="1">S-adenosyl methyltransferase</fullName>
    </submittedName>
</protein>
<dbReference type="SUPFAM" id="SSF53335">
    <property type="entry name" value="S-adenosyl-L-methionine-dependent methyltransferases"/>
    <property type="match status" value="1"/>
</dbReference>
<gene>
    <name evidence="1" type="ORF">EDD29_8312</name>
</gene>
<dbReference type="Gene3D" id="3.40.50.150">
    <property type="entry name" value="Vaccinia Virus protein VP39"/>
    <property type="match status" value="1"/>
</dbReference>
<dbReference type="Pfam" id="PF04672">
    <property type="entry name" value="Methyltransf_19"/>
    <property type="match status" value="1"/>
</dbReference>
<keyword evidence="1" id="KW-0489">Methyltransferase</keyword>
<dbReference type="InterPro" id="IPR006764">
    <property type="entry name" value="SAM_dep_MeTrfase_SAV2177_type"/>
</dbReference>